<gene>
    <name evidence="1" type="ORF">CHR55_27400</name>
</gene>
<sequence>MESNKRSFEVSVTVTVRATVDGALVPGSLPKLIQRWPTDLFDELRREWVSQTGLSVEQFDEADAVVMSERDPSGIPSVL</sequence>
<dbReference type="AlphaFoldDB" id="A0A1C4GQ78"/>
<organism evidence="1 2">
    <name type="scientific">Rhodococcus qingshengii</name>
    <dbReference type="NCBI Taxonomy" id="334542"/>
    <lineage>
        <taxon>Bacteria</taxon>
        <taxon>Bacillati</taxon>
        <taxon>Actinomycetota</taxon>
        <taxon>Actinomycetes</taxon>
        <taxon>Mycobacteriales</taxon>
        <taxon>Nocardiaceae</taxon>
        <taxon>Rhodococcus</taxon>
        <taxon>Rhodococcus erythropolis group</taxon>
    </lineage>
</organism>
<dbReference type="RefSeq" id="WP_064112267.1">
    <property type="nucleotide sequence ID" value="NZ_FMBB01000037.1"/>
</dbReference>
<evidence type="ECO:0000313" key="1">
    <source>
        <dbReference type="EMBL" id="PCK24170.1"/>
    </source>
</evidence>
<protein>
    <submittedName>
        <fullName evidence="1">Uncharacterized protein</fullName>
    </submittedName>
</protein>
<dbReference type="EMBL" id="NOVD01000036">
    <property type="protein sequence ID" value="PCK24170.1"/>
    <property type="molecule type" value="Genomic_DNA"/>
</dbReference>
<comment type="caution">
    <text evidence="1">The sequence shown here is derived from an EMBL/GenBank/DDBJ whole genome shotgun (WGS) entry which is preliminary data.</text>
</comment>
<name>A0A1C4GQ78_RHOSG</name>
<accession>A0A1C4GQ78</accession>
<reference evidence="1 2" key="1">
    <citation type="submission" date="2017-07" db="EMBL/GenBank/DDBJ databases">
        <title>Draft sequence of Rhodococcus enclensis 23b-28.</title>
        <authorList>
            <person name="Besaury L."/>
            <person name="Sancelme M."/>
            <person name="Amato P."/>
            <person name="Lallement A."/>
            <person name="Delort A.-M."/>
        </authorList>
    </citation>
    <scope>NUCLEOTIDE SEQUENCE [LARGE SCALE GENOMIC DNA]</scope>
    <source>
        <strain evidence="1 2">23b-28</strain>
    </source>
</reference>
<evidence type="ECO:0000313" key="2">
    <source>
        <dbReference type="Proteomes" id="UP000230886"/>
    </source>
</evidence>
<dbReference type="Proteomes" id="UP000230886">
    <property type="component" value="Unassembled WGS sequence"/>
</dbReference>
<proteinExistence type="predicted"/>